<dbReference type="RefSeq" id="XP_046011787.1">
    <property type="nucleotide sequence ID" value="XM_046149096.1"/>
</dbReference>
<dbReference type="OrthoDB" id="2592092at2759"/>
<evidence type="ECO:0000313" key="9">
    <source>
        <dbReference type="EMBL" id="KAH7029499.1"/>
    </source>
</evidence>
<dbReference type="AlphaFoldDB" id="A0A9P9BPP9"/>
<sequence length="511" mass="56066">MNATKRKFNTLFQGIGAKPSTTTSTAPATGSNETPGTAPSPMTTAMPSSSSILSKRRRVTEALTSSLGGSKPATTQSRFANNAILKKYGGSPTIATVGKMEKPTPASRYCPGDRDELIRRLGTFQELTEWTPKPDQINEIEWAKRGWVCQGKERVRCALCNKELVVKLGSDKKPDNGSAISLQSTQVEEAMVTRFVQLIVEAHQEDCLWRKRGCDDSLLRLYITNPQTALQSLRERYDDLASRPTFLPYIFNLRLPAELDLQVSKSHLPSDFFTEPSPPPTASTTVAGGTNDVALALALTGWQGLTNPRIGPVPNSASCGTCLRKLGLWMFKSQEVDEATGQILVAAPMDHLDPVREHRFFCPWRNPDAQRNPGSKSLERKAAWEVLLQTLKNNAYLRSQAERSSQKNNKTPRRAGTILHRATASVPSTPLRPTSGNDITPGAETPTDSGNLLTLGPDMVDDEDEDPAARDAKDKERWARLRRVKTLFDTKNAKKLRRALSRPGTAGSSAS</sequence>
<dbReference type="GO" id="GO:0005634">
    <property type="term" value="C:nucleus"/>
    <property type="evidence" value="ECO:0007669"/>
    <property type="project" value="UniProtKB-SubCell"/>
</dbReference>
<comment type="subcellular location">
    <subcellularLocation>
        <location evidence="1">Nucleus</location>
    </subcellularLocation>
</comment>
<accession>A0A9P9BPP9</accession>
<evidence type="ECO:0000256" key="1">
    <source>
        <dbReference type="ARBA" id="ARBA00004123"/>
    </source>
</evidence>
<dbReference type="GO" id="GO:0008270">
    <property type="term" value="F:zinc ion binding"/>
    <property type="evidence" value="ECO:0007669"/>
    <property type="project" value="UniProtKB-KW"/>
</dbReference>
<keyword evidence="3" id="KW-0863">Zinc-finger</keyword>
<evidence type="ECO:0000313" key="10">
    <source>
        <dbReference type="Proteomes" id="UP000756346"/>
    </source>
</evidence>
<keyword evidence="2" id="KW-0479">Metal-binding</keyword>
<evidence type="ECO:0000259" key="8">
    <source>
        <dbReference type="Pfam" id="PF08600"/>
    </source>
</evidence>
<dbReference type="Pfam" id="PF07967">
    <property type="entry name" value="zf-C3HC"/>
    <property type="match status" value="1"/>
</dbReference>
<name>A0A9P9BPP9_9PEZI</name>
<protein>
    <submittedName>
        <fullName evidence="9">C3HC zinc finger-like-domain-containing protein</fullName>
    </submittedName>
</protein>
<dbReference type="InterPro" id="IPR013909">
    <property type="entry name" value="NuBaID_C"/>
</dbReference>
<dbReference type="EMBL" id="JAGTJQ010000006">
    <property type="protein sequence ID" value="KAH7029499.1"/>
    <property type="molecule type" value="Genomic_DNA"/>
</dbReference>
<dbReference type="PANTHER" id="PTHR15835:SF6">
    <property type="entry name" value="ZINC FINGER C3HC-TYPE PROTEIN 1"/>
    <property type="match status" value="1"/>
</dbReference>
<evidence type="ECO:0000256" key="3">
    <source>
        <dbReference type="ARBA" id="ARBA00022771"/>
    </source>
</evidence>
<reference evidence="9" key="1">
    <citation type="journal article" date="2021" name="Nat. Commun.">
        <title>Genetic determinants of endophytism in the Arabidopsis root mycobiome.</title>
        <authorList>
            <person name="Mesny F."/>
            <person name="Miyauchi S."/>
            <person name="Thiergart T."/>
            <person name="Pickel B."/>
            <person name="Atanasova L."/>
            <person name="Karlsson M."/>
            <person name="Huettel B."/>
            <person name="Barry K.W."/>
            <person name="Haridas S."/>
            <person name="Chen C."/>
            <person name="Bauer D."/>
            <person name="Andreopoulos W."/>
            <person name="Pangilinan J."/>
            <person name="LaButti K."/>
            <person name="Riley R."/>
            <person name="Lipzen A."/>
            <person name="Clum A."/>
            <person name="Drula E."/>
            <person name="Henrissat B."/>
            <person name="Kohler A."/>
            <person name="Grigoriev I.V."/>
            <person name="Martin F.M."/>
            <person name="Hacquard S."/>
        </authorList>
    </citation>
    <scope>NUCLEOTIDE SEQUENCE</scope>
    <source>
        <strain evidence="9">MPI-CAGE-CH-0230</strain>
    </source>
</reference>
<evidence type="ECO:0000256" key="5">
    <source>
        <dbReference type="ARBA" id="ARBA00023242"/>
    </source>
</evidence>
<keyword evidence="10" id="KW-1185">Reference proteome</keyword>
<feature type="compositionally biased region" description="Polar residues" evidence="6">
    <location>
        <begin position="62"/>
        <end position="75"/>
    </location>
</feature>
<dbReference type="Pfam" id="PF08600">
    <property type="entry name" value="NuBaID_C"/>
    <property type="match status" value="1"/>
</dbReference>
<proteinExistence type="predicted"/>
<feature type="compositionally biased region" description="Low complexity" evidence="6">
    <location>
        <begin position="19"/>
        <end position="51"/>
    </location>
</feature>
<gene>
    <name evidence="9" type="ORF">B0I36DRAFT_227542</name>
</gene>
<dbReference type="GeneID" id="70178642"/>
<comment type="caution">
    <text evidence="9">The sequence shown here is derived from an EMBL/GenBank/DDBJ whole genome shotgun (WGS) entry which is preliminary data.</text>
</comment>
<evidence type="ECO:0000256" key="4">
    <source>
        <dbReference type="ARBA" id="ARBA00022833"/>
    </source>
</evidence>
<dbReference type="Proteomes" id="UP000756346">
    <property type="component" value="Unassembled WGS sequence"/>
</dbReference>
<evidence type="ECO:0000256" key="2">
    <source>
        <dbReference type="ARBA" id="ARBA00022723"/>
    </source>
</evidence>
<feature type="compositionally biased region" description="Polar residues" evidence="6">
    <location>
        <begin position="425"/>
        <end position="438"/>
    </location>
</feature>
<feature type="domain" description="C3HC-type" evidence="7">
    <location>
        <begin position="111"/>
        <end position="249"/>
    </location>
</feature>
<evidence type="ECO:0000259" key="7">
    <source>
        <dbReference type="Pfam" id="PF07967"/>
    </source>
</evidence>
<keyword evidence="5" id="KW-0539">Nucleus</keyword>
<feature type="region of interest" description="Disordered" evidence="6">
    <location>
        <begin position="397"/>
        <end position="475"/>
    </location>
</feature>
<organism evidence="9 10">
    <name type="scientific">Microdochium trichocladiopsis</name>
    <dbReference type="NCBI Taxonomy" id="1682393"/>
    <lineage>
        <taxon>Eukaryota</taxon>
        <taxon>Fungi</taxon>
        <taxon>Dikarya</taxon>
        <taxon>Ascomycota</taxon>
        <taxon>Pezizomycotina</taxon>
        <taxon>Sordariomycetes</taxon>
        <taxon>Xylariomycetidae</taxon>
        <taxon>Xylariales</taxon>
        <taxon>Microdochiaceae</taxon>
        <taxon>Microdochium</taxon>
    </lineage>
</organism>
<dbReference type="PANTHER" id="PTHR15835">
    <property type="entry name" value="NUCLEAR-INTERACTING PARTNER OF ALK"/>
    <property type="match status" value="1"/>
</dbReference>
<feature type="domain" description="NuBaID C-terminal" evidence="8">
    <location>
        <begin position="294"/>
        <end position="396"/>
    </location>
</feature>
<feature type="region of interest" description="Disordered" evidence="6">
    <location>
        <begin position="1"/>
        <end position="75"/>
    </location>
</feature>
<evidence type="ECO:0000256" key="6">
    <source>
        <dbReference type="SAM" id="MobiDB-lite"/>
    </source>
</evidence>
<feature type="non-terminal residue" evidence="9">
    <location>
        <position position="1"/>
    </location>
</feature>
<dbReference type="InterPro" id="IPR012935">
    <property type="entry name" value="NuBaID_N"/>
</dbReference>
<keyword evidence="4" id="KW-0862">Zinc</keyword>